<keyword evidence="2" id="KW-0560">Oxidoreductase</keyword>
<keyword evidence="4" id="KW-0812">Transmembrane</keyword>
<gene>
    <name evidence="5" type="ORF">PG986_009315</name>
</gene>
<comment type="caution">
    <text evidence="5">The sequence shown here is derived from an EMBL/GenBank/DDBJ whole genome shotgun (WGS) entry which is preliminary data.</text>
</comment>
<proteinExistence type="inferred from homology"/>
<dbReference type="InterPro" id="IPR021765">
    <property type="entry name" value="UstYa-like"/>
</dbReference>
<name>A0ABR1Q7E1_9PEZI</name>
<evidence type="ECO:0000256" key="3">
    <source>
        <dbReference type="ARBA" id="ARBA00035112"/>
    </source>
</evidence>
<protein>
    <submittedName>
        <fullName evidence="5">Uncharacterized protein</fullName>
    </submittedName>
</protein>
<accession>A0ABR1Q7E1</accession>
<keyword evidence="4" id="KW-0472">Membrane</keyword>
<dbReference type="PANTHER" id="PTHR33365:SF11">
    <property type="entry name" value="TAT PATHWAY SIGNAL SEQUENCE"/>
    <property type="match status" value="1"/>
</dbReference>
<sequence>MILKTDLETEQGEALLTQEPVLDLKASKQRFMSNWSAIACSSLVSLAIGYLIGLGKVPQQSNKAQYGLPQSEAAWASIIPVGRGFVHHADVAPFISNIAVFHQLHCLHAIIIAYYKVLESPAVTNFTDIPDFEINTSTRIAPFHIRHCFDYIRQALMCGADTNLEVLDR</sequence>
<comment type="pathway">
    <text evidence="1">Mycotoxin biosynthesis.</text>
</comment>
<comment type="similarity">
    <text evidence="3">Belongs to the ustYa family.</text>
</comment>
<keyword evidence="6" id="KW-1185">Reference proteome</keyword>
<evidence type="ECO:0000256" key="2">
    <source>
        <dbReference type="ARBA" id="ARBA00023002"/>
    </source>
</evidence>
<feature type="transmembrane region" description="Helical" evidence="4">
    <location>
        <begin position="35"/>
        <end position="53"/>
    </location>
</feature>
<dbReference type="Pfam" id="PF11807">
    <property type="entry name" value="UstYa"/>
    <property type="match status" value="1"/>
</dbReference>
<dbReference type="PANTHER" id="PTHR33365">
    <property type="entry name" value="YALI0B05434P"/>
    <property type="match status" value="1"/>
</dbReference>
<evidence type="ECO:0000313" key="6">
    <source>
        <dbReference type="Proteomes" id="UP001391051"/>
    </source>
</evidence>
<reference evidence="5 6" key="1">
    <citation type="submission" date="2023-01" db="EMBL/GenBank/DDBJ databases">
        <title>Analysis of 21 Apiospora genomes using comparative genomics revels a genus with tremendous synthesis potential of carbohydrate active enzymes and secondary metabolites.</title>
        <authorList>
            <person name="Sorensen T."/>
        </authorList>
    </citation>
    <scope>NUCLEOTIDE SEQUENCE [LARGE SCALE GENOMIC DNA]</scope>
    <source>
        <strain evidence="5 6">CBS 24483</strain>
    </source>
</reference>
<dbReference type="GeneID" id="92078599"/>
<dbReference type="Proteomes" id="UP001391051">
    <property type="component" value="Unassembled WGS sequence"/>
</dbReference>
<evidence type="ECO:0000256" key="4">
    <source>
        <dbReference type="SAM" id="Phobius"/>
    </source>
</evidence>
<dbReference type="EMBL" id="JAQQWE010000006">
    <property type="protein sequence ID" value="KAK7948429.1"/>
    <property type="molecule type" value="Genomic_DNA"/>
</dbReference>
<dbReference type="RefSeq" id="XP_066697935.1">
    <property type="nucleotide sequence ID" value="XM_066845537.1"/>
</dbReference>
<evidence type="ECO:0000313" key="5">
    <source>
        <dbReference type="EMBL" id="KAK7948429.1"/>
    </source>
</evidence>
<keyword evidence="4" id="KW-1133">Transmembrane helix</keyword>
<evidence type="ECO:0000256" key="1">
    <source>
        <dbReference type="ARBA" id="ARBA00004685"/>
    </source>
</evidence>
<organism evidence="5 6">
    <name type="scientific">Apiospora aurea</name>
    <dbReference type="NCBI Taxonomy" id="335848"/>
    <lineage>
        <taxon>Eukaryota</taxon>
        <taxon>Fungi</taxon>
        <taxon>Dikarya</taxon>
        <taxon>Ascomycota</taxon>
        <taxon>Pezizomycotina</taxon>
        <taxon>Sordariomycetes</taxon>
        <taxon>Xylariomycetidae</taxon>
        <taxon>Amphisphaeriales</taxon>
        <taxon>Apiosporaceae</taxon>
        <taxon>Apiospora</taxon>
    </lineage>
</organism>